<dbReference type="Pfam" id="PF01261">
    <property type="entry name" value="AP_endonuc_2"/>
    <property type="match status" value="1"/>
</dbReference>
<dbReference type="SUPFAM" id="SSF51658">
    <property type="entry name" value="Xylose isomerase-like"/>
    <property type="match status" value="1"/>
</dbReference>
<reference evidence="2" key="1">
    <citation type="submission" date="2020-08" db="EMBL/GenBank/DDBJ databases">
        <title>Genome public.</title>
        <authorList>
            <person name="Liu C."/>
            <person name="Sun Q."/>
        </authorList>
    </citation>
    <scope>NUCLEOTIDE SEQUENCE</scope>
    <source>
        <strain evidence="2">NSJ-44</strain>
    </source>
</reference>
<accession>A0A926HMX1</accession>
<dbReference type="AlphaFoldDB" id="A0A926HMX1"/>
<dbReference type="GO" id="GO:0016853">
    <property type="term" value="F:isomerase activity"/>
    <property type="evidence" value="ECO:0007669"/>
    <property type="project" value="UniProtKB-KW"/>
</dbReference>
<sequence length="275" mass="31003">MAKLPVAVQVYSVREDAEKDFKGTIQKIKDIGYDAVELAGLYGMSAQEVRKVLDEVGIRALSAHVPYVELIGDTEKTIDDYITIGCEYIAVPYLTEEYRPGTPEYPHVIEEIERIGRACKQKGVTLLYHNHDFEFAKMPDGQYALDYMYEAIPADLLQTELDICWVRVAGECPSAYIRKYAGRCPVVHLKDYYKEEGKEAGAMYELIGIDGEKPKEQGAFEFRPVGYGHQDMPSVLDAAVASGAKWVVVEQDRSVGRTPMEAITLSREYLRQLGW</sequence>
<proteinExistence type="predicted"/>
<dbReference type="InterPro" id="IPR013022">
    <property type="entry name" value="Xyl_isomerase-like_TIM-brl"/>
</dbReference>
<dbReference type="Proteomes" id="UP000654279">
    <property type="component" value="Unassembled WGS sequence"/>
</dbReference>
<feature type="domain" description="Xylose isomerase-like TIM barrel" evidence="1">
    <location>
        <begin position="25"/>
        <end position="272"/>
    </location>
</feature>
<dbReference type="Gene3D" id="3.20.20.150">
    <property type="entry name" value="Divalent-metal-dependent TIM barrel enzymes"/>
    <property type="match status" value="1"/>
</dbReference>
<dbReference type="PANTHER" id="PTHR12110:SF41">
    <property type="entry name" value="INOSOSE DEHYDRATASE"/>
    <property type="match status" value="1"/>
</dbReference>
<comment type="caution">
    <text evidence="2">The sequence shown here is derived from an EMBL/GenBank/DDBJ whole genome shotgun (WGS) entry which is preliminary data.</text>
</comment>
<gene>
    <name evidence="2" type="ORF">H8699_11140</name>
</gene>
<evidence type="ECO:0000313" key="3">
    <source>
        <dbReference type="Proteomes" id="UP000654279"/>
    </source>
</evidence>
<organism evidence="2 3">
    <name type="scientific">Luoshenia tenuis</name>
    <dbReference type="NCBI Taxonomy" id="2763654"/>
    <lineage>
        <taxon>Bacteria</taxon>
        <taxon>Bacillati</taxon>
        <taxon>Bacillota</taxon>
        <taxon>Clostridia</taxon>
        <taxon>Christensenellales</taxon>
        <taxon>Christensenellaceae</taxon>
        <taxon>Luoshenia</taxon>
    </lineage>
</organism>
<keyword evidence="3" id="KW-1185">Reference proteome</keyword>
<dbReference type="InterPro" id="IPR050312">
    <property type="entry name" value="IolE/XylAMocC-like"/>
</dbReference>
<protein>
    <submittedName>
        <fullName evidence="2">Sugar phosphate isomerase/epimerase</fullName>
    </submittedName>
</protein>
<dbReference type="EMBL" id="JACRSO010000005">
    <property type="protein sequence ID" value="MBC8529984.1"/>
    <property type="molecule type" value="Genomic_DNA"/>
</dbReference>
<name>A0A926HMX1_9FIRM</name>
<evidence type="ECO:0000259" key="1">
    <source>
        <dbReference type="Pfam" id="PF01261"/>
    </source>
</evidence>
<dbReference type="PANTHER" id="PTHR12110">
    <property type="entry name" value="HYDROXYPYRUVATE ISOMERASE"/>
    <property type="match status" value="1"/>
</dbReference>
<keyword evidence="2" id="KW-0413">Isomerase</keyword>
<evidence type="ECO:0000313" key="2">
    <source>
        <dbReference type="EMBL" id="MBC8529984.1"/>
    </source>
</evidence>
<dbReference type="RefSeq" id="WP_249285755.1">
    <property type="nucleotide sequence ID" value="NZ_JACRSO010000005.1"/>
</dbReference>
<dbReference type="InterPro" id="IPR036237">
    <property type="entry name" value="Xyl_isomerase-like_sf"/>
</dbReference>